<dbReference type="Proteomes" id="UP000750334">
    <property type="component" value="Unassembled WGS sequence"/>
</dbReference>
<dbReference type="AlphaFoldDB" id="A0A9P6WEX9"/>
<evidence type="ECO:0000313" key="3">
    <source>
        <dbReference type="Proteomes" id="UP000750334"/>
    </source>
</evidence>
<evidence type="ECO:0000256" key="1">
    <source>
        <dbReference type="SAM" id="MobiDB-lite"/>
    </source>
</evidence>
<evidence type="ECO:0000313" key="2">
    <source>
        <dbReference type="EMBL" id="KAG0672102.1"/>
    </source>
</evidence>
<gene>
    <name evidence="2" type="ORF">C6P45_004117</name>
</gene>
<keyword evidence="3" id="KW-1185">Reference proteome</keyword>
<feature type="region of interest" description="Disordered" evidence="1">
    <location>
        <begin position="302"/>
        <end position="324"/>
    </location>
</feature>
<reference evidence="2 3" key="1">
    <citation type="submission" date="2020-11" db="EMBL/GenBank/DDBJ databases">
        <title>Kefir isolates.</title>
        <authorList>
            <person name="Marcisauskas S."/>
            <person name="Kim Y."/>
            <person name="Blasche S."/>
        </authorList>
    </citation>
    <scope>NUCLEOTIDE SEQUENCE [LARGE SCALE GENOMIC DNA]</scope>
    <source>
        <strain evidence="2 3">OG2</strain>
    </source>
</reference>
<accession>A0A9P6WEX9</accession>
<proteinExistence type="predicted"/>
<dbReference type="EMBL" id="PUHR01000005">
    <property type="protein sequence ID" value="KAG0672102.1"/>
    <property type="molecule type" value="Genomic_DNA"/>
</dbReference>
<organism evidence="2 3">
    <name type="scientific">Maudiozyma exigua</name>
    <name type="common">Yeast</name>
    <name type="synonym">Kazachstania exigua</name>
    <dbReference type="NCBI Taxonomy" id="34358"/>
    <lineage>
        <taxon>Eukaryota</taxon>
        <taxon>Fungi</taxon>
        <taxon>Dikarya</taxon>
        <taxon>Ascomycota</taxon>
        <taxon>Saccharomycotina</taxon>
        <taxon>Saccharomycetes</taxon>
        <taxon>Saccharomycetales</taxon>
        <taxon>Saccharomycetaceae</taxon>
        <taxon>Maudiozyma</taxon>
    </lineage>
</organism>
<dbReference type="OrthoDB" id="4069549at2759"/>
<name>A0A9P6WEX9_MAUEX</name>
<comment type="caution">
    <text evidence="2">The sequence shown here is derived from an EMBL/GenBank/DDBJ whole genome shotgun (WGS) entry which is preliminary data.</text>
</comment>
<feature type="compositionally biased region" description="Low complexity" evidence="1">
    <location>
        <begin position="305"/>
        <end position="316"/>
    </location>
</feature>
<protein>
    <submittedName>
        <fullName evidence="2">Uncharacterized protein</fullName>
    </submittedName>
</protein>
<sequence>MSGTAALYMNEPNTNFMANYDAYYMQNHDQPVILDRQIMFGTMDTIMNHSDTLRSNNVRFFIGLDLQASQMAQLYDSDLIKNLYGSPEDIVMVNFDSKFLEDYTVRDMESLGIQLAATENSQQLISYLWNNSQLLKMMATQFSKKHDDTTMFLHRYVTLYKRCNSFGVDHIEKFQSFNDLMTLFNDTNPRGKVFIFSESMNNENMLALLISTMLKKDTTMKVQQCYQFITSLMDIPIDSIRTEKIFLCSGLTNYIESVKKFNAINSRKKFGTIVYNNNCATSAYAQANISKRSMRYTDTTTMMIDSNNNNNNNNDSNGKRARSD</sequence>